<evidence type="ECO:0000256" key="9">
    <source>
        <dbReference type="SAM" id="SignalP"/>
    </source>
</evidence>
<dbReference type="Pfam" id="PF07983">
    <property type="entry name" value="X8"/>
    <property type="match status" value="1"/>
</dbReference>
<dbReference type="PANTHER" id="PTHR31044">
    <property type="entry name" value="BETA-1,3 GLUCANASE"/>
    <property type="match status" value="1"/>
</dbReference>
<keyword evidence="11" id="KW-1185">Reference proteome</keyword>
<dbReference type="KEGG" id="cmos:111432636"/>
<keyword evidence="4 9" id="KW-0732">Signal</keyword>
<keyword evidence="5" id="KW-0472">Membrane</keyword>
<reference evidence="12" key="1">
    <citation type="submission" date="2025-08" db="UniProtKB">
        <authorList>
            <consortium name="RefSeq"/>
        </authorList>
    </citation>
    <scope>IDENTIFICATION</scope>
    <source>
        <tissue evidence="12">Young leaves</tissue>
    </source>
</reference>
<evidence type="ECO:0000256" key="3">
    <source>
        <dbReference type="ARBA" id="ARBA00022622"/>
    </source>
</evidence>
<dbReference type="InterPro" id="IPR044788">
    <property type="entry name" value="X8_dom_prot"/>
</dbReference>
<dbReference type="SMART" id="SM00768">
    <property type="entry name" value="X8"/>
    <property type="match status" value="1"/>
</dbReference>
<evidence type="ECO:0000256" key="6">
    <source>
        <dbReference type="ARBA" id="ARBA00023157"/>
    </source>
</evidence>
<evidence type="ECO:0000259" key="10">
    <source>
        <dbReference type="SMART" id="SM00768"/>
    </source>
</evidence>
<evidence type="ECO:0000256" key="8">
    <source>
        <dbReference type="ARBA" id="ARBA00023288"/>
    </source>
</evidence>
<keyword evidence="3" id="KW-0336">GPI-anchor</keyword>
<keyword evidence="6" id="KW-1015">Disulfide bond</keyword>
<protein>
    <submittedName>
        <fullName evidence="12">PLASMODESMATA CALLOSE-BINDING PROTEIN 5-like</fullName>
    </submittedName>
</protein>
<dbReference type="GO" id="GO:0005886">
    <property type="term" value="C:plasma membrane"/>
    <property type="evidence" value="ECO:0007669"/>
    <property type="project" value="UniProtKB-SubCell"/>
</dbReference>
<evidence type="ECO:0000256" key="7">
    <source>
        <dbReference type="ARBA" id="ARBA00023180"/>
    </source>
</evidence>
<name>A0A6J1EBZ4_CUCMO</name>
<evidence type="ECO:0000256" key="1">
    <source>
        <dbReference type="ARBA" id="ARBA00004609"/>
    </source>
</evidence>
<comment type="subcellular location">
    <subcellularLocation>
        <location evidence="1">Cell membrane</location>
        <topology evidence="1">Lipid-anchor</topology>
        <topology evidence="1">GPI-anchor</topology>
    </subcellularLocation>
</comment>
<evidence type="ECO:0000313" key="12">
    <source>
        <dbReference type="RefSeq" id="XP_022925351.1"/>
    </source>
</evidence>
<accession>A0A6J1EBZ4</accession>
<evidence type="ECO:0000313" key="11">
    <source>
        <dbReference type="Proteomes" id="UP000504609"/>
    </source>
</evidence>
<feature type="chain" id="PRO_5026959338" evidence="9">
    <location>
        <begin position="29"/>
        <end position="121"/>
    </location>
</feature>
<evidence type="ECO:0000256" key="2">
    <source>
        <dbReference type="ARBA" id="ARBA00022475"/>
    </source>
</evidence>
<dbReference type="GeneID" id="111432636"/>
<gene>
    <name evidence="12" type="primary">LOC111432636</name>
</gene>
<evidence type="ECO:0000256" key="5">
    <source>
        <dbReference type="ARBA" id="ARBA00023136"/>
    </source>
</evidence>
<keyword evidence="2" id="KW-1003">Cell membrane</keyword>
<keyword evidence="7" id="KW-0325">Glycoprotein</keyword>
<dbReference type="RefSeq" id="XP_022925351.1">
    <property type="nucleotide sequence ID" value="XM_023069583.1"/>
</dbReference>
<proteinExistence type="predicted"/>
<organism evidence="11 12">
    <name type="scientific">Cucurbita moschata</name>
    <name type="common">Winter crookneck squash</name>
    <name type="synonym">Cucurbita pepo var. moschata</name>
    <dbReference type="NCBI Taxonomy" id="3662"/>
    <lineage>
        <taxon>Eukaryota</taxon>
        <taxon>Viridiplantae</taxon>
        <taxon>Streptophyta</taxon>
        <taxon>Embryophyta</taxon>
        <taxon>Tracheophyta</taxon>
        <taxon>Spermatophyta</taxon>
        <taxon>Magnoliopsida</taxon>
        <taxon>eudicotyledons</taxon>
        <taxon>Gunneridae</taxon>
        <taxon>Pentapetalae</taxon>
        <taxon>rosids</taxon>
        <taxon>fabids</taxon>
        <taxon>Cucurbitales</taxon>
        <taxon>Cucurbitaceae</taxon>
        <taxon>Cucurbiteae</taxon>
        <taxon>Cucurbita</taxon>
    </lineage>
</organism>
<dbReference type="AlphaFoldDB" id="A0A6J1EBZ4"/>
<dbReference type="GO" id="GO:0009506">
    <property type="term" value="C:plasmodesma"/>
    <property type="evidence" value="ECO:0007669"/>
    <property type="project" value="UniProtKB-ARBA"/>
</dbReference>
<dbReference type="Proteomes" id="UP000504609">
    <property type="component" value="Unplaced"/>
</dbReference>
<keyword evidence="8" id="KW-0449">Lipoprotein</keyword>
<dbReference type="Gene3D" id="1.20.58.1040">
    <property type="match status" value="1"/>
</dbReference>
<evidence type="ECO:0000256" key="4">
    <source>
        <dbReference type="ARBA" id="ARBA00022729"/>
    </source>
</evidence>
<feature type="signal peptide" evidence="9">
    <location>
        <begin position="1"/>
        <end position="28"/>
    </location>
</feature>
<dbReference type="FunFam" id="1.20.58.1040:FF:000001">
    <property type="entry name" value="Glucan endo-1,3-beta-glucosidase 4"/>
    <property type="match status" value="1"/>
</dbReference>
<feature type="domain" description="X8" evidence="10">
    <location>
        <begin position="32"/>
        <end position="117"/>
    </location>
</feature>
<dbReference type="GO" id="GO:0098552">
    <property type="term" value="C:side of membrane"/>
    <property type="evidence" value="ECO:0007669"/>
    <property type="project" value="UniProtKB-KW"/>
</dbReference>
<dbReference type="PANTHER" id="PTHR31044:SF55">
    <property type="entry name" value="CARBOHYDRATE-BINDING X8 DOMAIN SUPERFAMILY PROTEIN"/>
    <property type="match status" value="1"/>
</dbReference>
<sequence length="121" mass="13569">MSSRSTRLTILHLSVLLAFIVAPRRSEGQLEEWCIADEQVPDDELQRALDWACGKGGADCGDIQVKRPCFYPNTVRDHASYAFNSYYQKFKHKGASCFFNSAAMVTALDPSHGSCKFEYVP</sequence>
<dbReference type="InterPro" id="IPR012946">
    <property type="entry name" value="X8"/>
</dbReference>